<dbReference type="PANTHER" id="PTHR43620">
    <property type="entry name" value="GLYCEROPHOSPHORYL DIESTER PHOSPHODIESTERASE"/>
    <property type="match status" value="1"/>
</dbReference>
<feature type="transmembrane region" description="Helical" evidence="7">
    <location>
        <begin position="962"/>
        <end position="991"/>
    </location>
</feature>
<evidence type="ECO:0000256" key="4">
    <source>
        <dbReference type="ARBA" id="ARBA00022801"/>
    </source>
</evidence>
<keyword evidence="7" id="KW-0812">Transmembrane</keyword>
<evidence type="ECO:0000256" key="1">
    <source>
        <dbReference type="ARBA" id="ARBA00012247"/>
    </source>
</evidence>
<sequence length="998" mass="107089">MQGAPPEQMGASYPHMFLIFLLFHGANAASNAPAGPKWQTLSGRPPQVIARGGFSGLFPDSSHLPDVVLFCDLQFSSDSTGFCKTGLTLDNSTTVSEVFPKMEKTYKVHGEDVHGWFSLDFTADQLIQNVTLIQNIFSRPSTFDGSMGMYTLDDIVELRPPQIWLNVQYNSFFLEHKLSTEDYILGLPKKFSLTYISSTEIDFLKSLGGKLKKSKTKLVFRFLNEDVIEPSTKKTYGELLKDLKSIKDFAVGILVPKTYIWPLNKDQYLSPSTSLVKDAHALGLEVYASGFANDIATSYNYSYDPSAEYLQFIDNSDFSVDGVLTDFPPTASGAIEDTRPLIITHNGASGVFAGSTDLAYQEAIKDAADIIDCSVQMSKDGVAFCMHSADLSPHTTAATAFVSKSSTVHEIQNKSGIFSFELSWSEIQTLKPDIFSPFAQAGLKRNPASKNAGRFLTLPQFLDMAKASNVSGILIEMEHASYLAKRGLGVVESVSSALTKAGYDKETKQQVFIQSDDSSVLSAFKKFPAFKRVLNLEMEFSGASQPSLDDIKKFADGVRIHRSSVAQITGYFMTRFTDTVGSLQAANLTVFIGVLKNEFMNLGFDYFADPTVEIVTYSSAVMADGLITDYPATAASYFRSPCSDMSLNLSYSILPAQPGALVHLAAPGALAPAAGPAPLLEPKDVVDPPLPSVKALLVLENSSVPLIPYVPCCDGRNRHLGSPLFYANGFSWPVHHACTSCSRNLSCLVSGTAKASVSGAETSSGGEDVNEIIGAVEAVESTTPGASFLAKVAIAIGIAATVTVISLVRKQPSSGPSFSLPQIVDASTQSDAAAATLGYSFSAFGKKVIIPEYTPGGVCLSDMIPFFLGKLFRQTKASEGISSKIGIGKDKALSISRAVQKYGNLIGFVERFSIGVRNITAFLAGALGIPADCYFAGVCFGCLLTLPIQLALGFVLRERPVIALASVAAAVGICTAFPYAAAACTALFFYLRRPDSSS</sequence>
<dbReference type="GO" id="GO:0006071">
    <property type="term" value="P:glycerol metabolic process"/>
    <property type="evidence" value="ECO:0007669"/>
    <property type="project" value="UniProtKB-KW"/>
</dbReference>
<keyword evidence="5" id="KW-0325">Glycoprotein</keyword>
<dbReference type="PROSITE" id="PS51704">
    <property type="entry name" value="GP_PDE"/>
    <property type="match status" value="2"/>
</dbReference>
<name>A0A368PHD8_SETIT</name>
<keyword evidence="7" id="KW-0472">Membrane</keyword>
<evidence type="ECO:0000256" key="3">
    <source>
        <dbReference type="ARBA" id="ARBA00022798"/>
    </source>
</evidence>
<evidence type="ECO:0000259" key="9">
    <source>
        <dbReference type="PROSITE" id="PS51704"/>
    </source>
</evidence>
<dbReference type="OrthoDB" id="1058301at2759"/>
<reference evidence="10" key="2">
    <citation type="submission" date="2015-07" db="EMBL/GenBank/DDBJ databases">
        <authorList>
            <person name="Noorani M."/>
        </authorList>
    </citation>
    <scope>NUCLEOTIDE SEQUENCE</scope>
    <source>
        <strain evidence="10">Yugu1</strain>
    </source>
</reference>
<dbReference type="Gene3D" id="3.20.20.190">
    <property type="entry name" value="Phosphatidylinositol (PI) phosphodiesterase"/>
    <property type="match status" value="2"/>
</dbReference>
<dbReference type="Pfam" id="PF03009">
    <property type="entry name" value="GDPD"/>
    <property type="match status" value="1"/>
</dbReference>
<keyword evidence="7" id="KW-1133">Transmembrane helix</keyword>
<dbReference type="CDD" id="cd08603">
    <property type="entry name" value="GDPD_SHV3_repeat_1"/>
    <property type="match status" value="1"/>
</dbReference>
<evidence type="ECO:0000256" key="5">
    <source>
        <dbReference type="ARBA" id="ARBA00023180"/>
    </source>
</evidence>
<evidence type="ECO:0000256" key="6">
    <source>
        <dbReference type="ARBA" id="ARBA00047512"/>
    </source>
</evidence>
<reference evidence="10" key="1">
    <citation type="journal article" date="2012" name="Nat. Biotechnol.">
        <title>Reference genome sequence of the model plant Setaria.</title>
        <authorList>
            <person name="Bennetzen J.L."/>
            <person name="Schmutz J."/>
            <person name="Wang H."/>
            <person name="Percifield R."/>
            <person name="Hawkins J."/>
            <person name="Pontaroli A.C."/>
            <person name="Estep M."/>
            <person name="Feng L."/>
            <person name="Vaughn J.N."/>
            <person name="Grimwood J."/>
            <person name="Jenkins J."/>
            <person name="Barry K."/>
            <person name="Lindquist E."/>
            <person name="Hellsten U."/>
            <person name="Deshpande S."/>
            <person name="Wang X."/>
            <person name="Wu X."/>
            <person name="Mitros T."/>
            <person name="Triplett J."/>
            <person name="Yang X."/>
            <person name="Ye C.Y."/>
            <person name="Mauro-Herrera M."/>
            <person name="Wang L."/>
            <person name="Li P."/>
            <person name="Sharma M."/>
            <person name="Sharma R."/>
            <person name="Ronald P.C."/>
            <person name="Panaud O."/>
            <person name="Kellogg E.A."/>
            <person name="Brutnell T.P."/>
            <person name="Doust A.N."/>
            <person name="Tuskan G.A."/>
            <person name="Rokhsar D."/>
            <person name="Devos K.M."/>
        </authorList>
    </citation>
    <scope>NUCLEOTIDE SEQUENCE [LARGE SCALE GENOMIC DNA]</scope>
    <source>
        <strain evidence="10">Yugu1</strain>
    </source>
</reference>
<keyword evidence="4" id="KW-0378">Hydrolase</keyword>
<feature type="chain" id="PRO_5016579040" description="glycerophosphodiester phosphodiesterase" evidence="8">
    <location>
        <begin position="29"/>
        <end position="998"/>
    </location>
</feature>
<feature type="domain" description="GP-PDE" evidence="9">
    <location>
        <begin position="46"/>
        <end position="335"/>
    </location>
</feature>
<dbReference type="AlphaFoldDB" id="A0A368PHD8"/>
<evidence type="ECO:0000256" key="7">
    <source>
        <dbReference type="SAM" id="Phobius"/>
    </source>
</evidence>
<dbReference type="EMBL" id="CM003528">
    <property type="protein sequence ID" value="RCV05175.1"/>
    <property type="molecule type" value="Genomic_DNA"/>
</dbReference>
<keyword evidence="2 8" id="KW-0732">Signal</keyword>
<dbReference type="SUPFAM" id="SSF51695">
    <property type="entry name" value="PLC-like phosphodiesterases"/>
    <property type="match status" value="2"/>
</dbReference>
<dbReference type="GO" id="GO:0006629">
    <property type="term" value="P:lipid metabolic process"/>
    <property type="evidence" value="ECO:0007669"/>
    <property type="project" value="InterPro"/>
</dbReference>
<dbReference type="InterPro" id="IPR017946">
    <property type="entry name" value="PLC-like_Pdiesterase_TIM-brl"/>
</dbReference>
<proteinExistence type="predicted"/>
<feature type="domain" description="GP-PDE" evidence="9">
    <location>
        <begin position="340"/>
        <end position="638"/>
    </location>
</feature>
<dbReference type="InterPro" id="IPR030395">
    <property type="entry name" value="GP_PDE_dom"/>
</dbReference>
<evidence type="ECO:0000256" key="8">
    <source>
        <dbReference type="SAM" id="SignalP"/>
    </source>
</evidence>
<protein>
    <recommendedName>
        <fullName evidence="1">glycerophosphodiester phosphodiesterase</fullName>
        <ecNumber evidence="1">3.1.4.46</ecNumber>
    </recommendedName>
</protein>
<dbReference type="FunFam" id="3.20.20.190:FF:000011">
    <property type="entry name" value="Glycerophosphodiester phosphodiesterase GDPDL3"/>
    <property type="match status" value="1"/>
</dbReference>
<gene>
    <name evidence="10" type="ORF">SETIT_1G061800v2</name>
</gene>
<dbReference type="GO" id="GO:0008889">
    <property type="term" value="F:glycerophosphodiester phosphodiesterase activity"/>
    <property type="evidence" value="ECO:0007669"/>
    <property type="project" value="UniProtKB-EC"/>
</dbReference>
<dbReference type="CDD" id="cd08604">
    <property type="entry name" value="GDPD_SHV3_repeat_2"/>
    <property type="match status" value="1"/>
</dbReference>
<comment type="catalytic activity">
    <reaction evidence="6">
        <text>a sn-glycero-3-phosphodiester + H2O = an alcohol + sn-glycerol 3-phosphate + H(+)</text>
        <dbReference type="Rhea" id="RHEA:12969"/>
        <dbReference type="ChEBI" id="CHEBI:15377"/>
        <dbReference type="ChEBI" id="CHEBI:15378"/>
        <dbReference type="ChEBI" id="CHEBI:30879"/>
        <dbReference type="ChEBI" id="CHEBI:57597"/>
        <dbReference type="ChEBI" id="CHEBI:83408"/>
        <dbReference type="EC" id="3.1.4.46"/>
    </reaction>
</comment>
<feature type="signal peptide" evidence="8">
    <location>
        <begin position="1"/>
        <end position="28"/>
    </location>
</feature>
<evidence type="ECO:0000256" key="2">
    <source>
        <dbReference type="ARBA" id="ARBA00022729"/>
    </source>
</evidence>
<feature type="transmembrane region" description="Helical" evidence="7">
    <location>
        <begin position="933"/>
        <end position="956"/>
    </location>
</feature>
<keyword evidence="3" id="KW-0319">Glycerol metabolism</keyword>
<dbReference type="PANTHER" id="PTHR43620:SF44">
    <property type="entry name" value="GLYCEROPHOSPHODIESTER PHOSPHODIESTERASE GDPDL6-RELATED"/>
    <property type="match status" value="1"/>
</dbReference>
<evidence type="ECO:0000313" key="10">
    <source>
        <dbReference type="EMBL" id="RCV05175.1"/>
    </source>
</evidence>
<dbReference type="FunFam" id="3.20.20.190:FF:000013">
    <property type="entry name" value="Glycerophosphodiester phosphodiesterase GDPDL3"/>
    <property type="match status" value="1"/>
</dbReference>
<dbReference type="EC" id="3.1.4.46" evidence="1"/>
<organism evidence="10">
    <name type="scientific">Setaria italica</name>
    <name type="common">Foxtail millet</name>
    <name type="synonym">Panicum italicum</name>
    <dbReference type="NCBI Taxonomy" id="4555"/>
    <lineage>
        <taxon>Eukaryota</taxon>
        <taxon>Viridiplantae</taxon>
        <taxon>Streptophyta</taxon>
        <taxon>Embryophyta</taxon>
        <taxon>Tracheophyta</taxon>
        <taxon>Spermatophyta</taxon>
        <taxon>Magnoliopsida</taxon>
        <taxon>Liliopsida</taxon>
        <taxon>Poales</taxon>
        <taxon>Poaceae</taxon>
        <taxon>PACMAD clade</taxon>
        <taxon>Panicoideae</taxon>
        <taxon>Panicodae</taxon>
        <taxon>Paniceae</taxon>
        <taxon>Cenchrinae</taxon>
        <taxon>Setaria</taxon>
    </lineage>
</organism>
<accession>A0A368PHD8</accession>
<dbReference type="STRING" id="4555.A0A368PHD8"/>